<dbReference type="AlphaFoldDB" id="A0A7S4FYN6"/>
<evidence type="ECO:0000259" key="11">
    <source>
        <dbReference type="Pfam" id="PF02879"/>
    </source>
</evidence>
<dbReference type="InterPro" id="IPR005846">
    <property type="entry name" value="A-D-PHexomutase_a/b/a-III"/>
</dbReference>
<dbReference type="CDD" id="cd03085">
    <property type="entry name" value="PGM1"/>
    <property type="match status" value="1"/>
</dbReference>
<evidence type="ECO:0000256" key="2">
    <source>
        <dbReference type="ARBA" id="ARBA00001946"/>
    </source>
</evidence>
<dbReference type="GO" id="GO:0005829">
    <property type="term" value="C:cytosol"/>
    <property type="evidence" value="ECO:0007669"/>
    <property type="project" value="TreeGrafter"/>
</dbReference>
<dbReference type="Pfam" id="PF02878">
    <property type="entry name" value="PGM_PMM_I"/>
    <property type="match status" value="1"/>
</dbReference>
<dbReference type="InterPro" id="IPR005844">
    <property type="entry name" value="A-D-PHexomutase_a/b/a-I"/>
</dbReference>
<evidence type="ECO:0000259" key="10">
    <source>
        <dbReference type="Pfam" id="PF02878"/>
    </source>
</evidence>
<dbReference type="PANTHER" id="PTHR22573:SF2">
    <property type="entry name" value="PHOSPHOGLUCOMUTASE"/>
    <property type="match status" value="1"/>
</dbReference>
<evidence type="ECO:0000256" key="7">
    <source>
        <dbReference type="ARBA" id="ARBA00022842"/>
    </source>
</evidence>
<evidence type="ECO:0000256" key="8">
    <source>
        <dbReference type="ARBA" id="ARBA00023235"/>
    </source>
</evidence>
<keyword evidence="6 9" id="KW-0479">Metal-binding</keyword>
<dbReference type="InterPro" id="IPR005841">
    <property type="entry name" value="Alpha-D-phosphohexomutase_SF"/>
</dbReference>
<keyword evidence="8" id="KW-0413">Isomerase</keyword>
<dbReference type="Gene3D" id="3.40.120.10">
    <property type="entry name" value="Alpha-D-Glucose-1,6-Bisphosphate, subunit A, domain 3"/>
    <property type="match status" value="3"/>
</dbReference>
<dbReference type="InterPro" id="IPR016066">
    <property type="entry name" value="A-D-PHexomutase_CS"/>
</dbReference>
<dbReference type="InterPro" id="IPR036900">
    <property type="entry name" value="A-D-PHexomutase_C_sf"/>
</dbReference>
<evidence type="ECO:0000256" key="4">
    <source>
        <dbReference type="ARBA" id="ARBA00012728"/>
    </source>
</evidence>
<dbReference type="Pfam" id="PF24947">
    <property type="entry name" value="PGM1_C_vert_fung"/>
    <property type="match status" value="1"/>
</dbReference>
<dbReference type="FunFam" id="3.40.120.10:FF:000004">
    <property type="entry name" value="Phosphoglucomutase 5"/>
    <property type="match status" value="1"/>
</dbReference>
<evidence type="ECO:0000256" key="3">
    <source>
        <dbReference type="ARBA" id="ARBA00010231"/>
    </source>
</evidence>
<comment type="cofactor">
    <cofactor evidence="2">
        <name>Mg(2+)</name>
        <dbReference type="ChEBI" id="CHEBI:18420"/>
    </cofactor>
</comment>
<dbReference type="Pfam" id="PF02880">
    <property type="entry name" value="PGM_PMM_III"/>
    <property type="match status" value="1"/>
</dbReference>
<proteinExistence type="inferred from homology"/>
<sequence>MAELEITTVETKPYEGQKPGTSGLRKKTKVFQQEHYLENFVQCCFNALDAEKLKGSTLVVGGDGRYLCPEAALTVSRMAAAHGVARCWVGRKALISTPCVSHIIREREGGVAYGGFILTASHNPGGIDEDFGIKYNCENGGPAPESMTNAIYKNTTNITSYKICKGIPDIDLSVEGKHEFGGGKFVIEVIDTTKDYVELMKSVFDFDALRSLVSRADFKMCYDAMHGVAGEYAQKIFVEELGAAPDSLLNSVPSPDFGKGHPDPNLTYAPELVAIMGLQKDGSLLPGADATKIPDFGAAADGDADRNMILGKQFFVSPSDSLALIAANWECIPFFKKGGGLKAIARSMPTSGAADRVAEKKGYKFFETPTGWKFFGNVMDSKVTFNKEDYNPMICGEESFGTGSNHVREKDGIWAVLAWLSIMASKQTAGSPLVPIQKIVEDHWKEYGRNYYCRYDYEGVESDKAAAMMKRLTEMCGDNKPDISLAGSPLKLVDEFDYLDPIDGSRSPNQGWRFLFEDGSRFVFRLSGTGSVGATIRLYLEQYTADPAKLGMTRDEALGDMVTLALQTSQLKEFTGRESPTVIT</sequence>
<keyword evidence="7 9" id="KW-0460">Magnesium</keyword>
<accession>A0A7S4FYN6</accession>
<dbReference type="InterPro" id="IPR045244">
    <property type="entry name" value="PGM"/>
</dbReference>
<keyword evidence="5" id="KW-0597">Phosphoprotein</keyword>
<feature type="domain" description="Alpha-D-phosphohexomutase alpha/beta/alpha" evidence="11">
    <location>
        <begin position="195"/>
        <end position="310"/>
    </location>
</feature>
<gene>
    <name evidence="13" type="ORF">EGYM00163_LOCUS30720</name>
</gene>
<dbReference type="PANTHER" id="PTHR22573">
    <property type="entry name" value="PHOSPHOHEXOMUTASE FAMILY MEMBER"/>
    <property type="match status" value="1"/>
</dbReference>
<comment type="similarity">
    <text evidence="3 9">Belongs to the phosphohexose mutase family.</text>
</comment>
<dbReference type="InterPro" id="IPR016055">
    <property type="entry name" value="A-D-PHexomutase_a/b/a-I/II/III"/>
</dbReference>
<dbReference type="GO" id="GO:0004614">
    <property type="term" value="F:phosphoglucomutase activity"/>
    <property type="evidence" value="ECO:0007669"/>
    <property type="project" value="UniProtKB-EC"/>
</dbReference>
<evidence type="ECO:0000256" key="1">
    <source>
        <dbReference type="ARBA" id="ARBA00000443"/>
    </source>
</evidence>
<dbReference type="FunFam" id="3.30.310.50:FF:000002">
    <property type="entry name" value="Phosphoglucomutase 5"/>
    <property type="match status" value="1"/>
</dbReference>
<dbReference type="Pfam" id="PF02879">
    <property type="entry name" value="PGM_PMM_II"/>
    <property type="match status" value="1"/>
</dbReference>
<protein>
    <recommendedName>
        <fullName evidence="4">phosphoglucomutase (alpha-D-glucose-1,6-bisphosphate-dependent)</fullName>
        <ecNumber evidence="4">5.4.2.2</ecNumber>
    </recommendedName>
</protein>
<organism evidence="13">
    <name type="scientific">Eutreptiella gymnastica</name>
    <dbReference type="NCBI Taxonomy" id="73025"/>
    <lineage>
        <taxon>Eukaryota</taxon>
        <taxon>Discoba</taxon>
        <taxon>Euglenozoa</taxon>
        <taxon>Euglenida</taxon>
        <taxon>Spirocuta</taxon>
        <taxon>Euglenophyceae</taxon>
        <taxon>Eutreptiales</taxon>
        <taxon>Eutreptiaceae</taxon>
        <taxon>Eutreptiella</taxon>
    </lineage>
</organism>
<evidence type="ECO:0000259" key="12">
    <source>
        <dbReference type="Pfam" id="PF02880"/>
    </source>
</evidence>
<dbReference type="PROSITE" id="PS00710">
    <property type="entry name" value="PGM_PMM"/>
    <property type="match status" value="1"/>
</dbReference>
<dbReference type="NCBIfam" id="NF005737">
    <property type="entry name" value="PRK07564.1-1"/>
    <property type="match status" value="1"/>
</dbReference>
<dbReference type="SUPFAM" id="SSF53738">
    <property type="entry name" value="Phosphoglucomutase, first 3 domains"/>
    <property type="match status" value="3"/>
</dbReference>
<dbReference type="GO" id="GO:0000287">
    <property type="term" value="F:magnesium ion binding"/>
    <property type="evidence" value="ECO:0007669"/>
    <property type="project" value="InterPro"/>
</dbReference>
<reference evidence="13" key="1">
    <citation type="submission" date="2021-01" db="EMBL/GenBank/DDBJ databases">
        <authorList>
            <person name="Corre E."/>
            <person name="Pelletier E."/>
            <person name="Niang G."/>
            <person name="Scheremetjew M."/>
            <person name="Finn R."/>
            <person name="Kale V."/>
            <person name="Holt S."/>
            <person name="Cochrane G."/>
            <person name="Meng A."/>
            <person name="Brown T."/>
            <person name="Cohen L."/>
        </authorList>
    </citation>
    <scope>NUCLEOTIDE SEQUENCE</scope>
    <source>
        <strain evidence="13">CCMP1594</strain>
    </source>
</reference>
<evidence type="ECO:0000256" key="5">
    <source>
        <dbReference type="ARBA" id="ARBA00022553"/>
    </source>
</evidence>
<evidence type="ECO:0000256" key="6">
    <source>
        <dbReference type="ARBA" id="ARBA00022723"/>
    </source>
</evidence>
<feature type="domain" description="Alpha-D-phosphohexomutase alpha/beta/alpha" evidence="10">
    <location>
        <begin position="17"/>
        <end position="161"/>
    </location>
</feature>
<name>A0A7S4FYN6_9EUGL</name>
<comment type="catalytic activity">
    <reaction evidence="1">
        <text>alpha-D-glucose 1-phosphate = alpha-D-glucose 6-phosphate</text>
        <dbReference type="Rhea" id="RHEA:23536"/>
        <dbReference type="ChEBI" id="CHEBI:58225"/>
        <dbReference type="ChEBI" id="CHEBI:58601"/>
        <dbReference type="EC" id="5.4.2.2"/>
    </reaction>
</comment>
<dbReference type="InterPro" id="IPR005845">
    <property type="entry name" value="A-D-PHexomutase_a/b/a-II"/>
</dbReference>
<dbReference type="GO" id="GO:0005975">
    <property type="term" value="P:carbohydrate metabolic process"/>
    <property type="evidence" value="ECO:0007669"/>
    <property type="project" value="InterPro"/>
</dbReference>
<dbReference type="EC" id="5.4.2.2" evidence="4"/>
<dbReference type="Gene3D" id="3.30.310.50">
    <property type="entry name" value="Alpha-D-phosphohexomutase, C-terminal domain"/>
    <property type="match status" value="1"/>
</dbReference>
<evidence type="ECO:0000256" key="9">
    <source>
        <dbReference type="RuleBase" id="RU004326"/>
    </source>
</evidence>
<dbReference type="FunFam" id="3.40.120.10:FF:000005">
    <property type="entry name" value="Phosphoglucomutase 5"/>
    <property type="match status" value="1"/>
</dbReference>
<dbReference type="SUPFAM" id="SSF55957">
    <property type="entry name" value="Phosphoglucomutase, C-terminal domain"/>
    <property type="match status" value="1"/>
</dbReference>
<evidence type="ECO:0000313" key="13">
    <source>
        <dbReference type="EMBL" id="CAE0819550.1"/>
    </source>
</evidence>
<dbReference type="PRINTS" id="PR00509">
    <property type="entry name" value="PGMPMM"/>
</dbReference>
<dbReference type="EMBL" id="HBJA01088176">
    <property type="protein sequence ID" value="CAE0819550.1"/>
    <property type="molecule type" value="Transcribed_RNA"/>
</dbReference>
<feature type="domain" description="Alpha-D-phosphohexomutase alpha/beta/alpha" evidence="12">
    <location>
        <begin position="319"/>
        <end position="447"/>
    </location>
</feature>